<evidence type="ECO:0000256" key="1">
    <source>
        <dbReference type="ARBA" id="ARBA00022723"/>
    </source>
</evidence>
<keyword evidence="4" id="KW-0812">Transmembrane</keyword>
<dbReference type="Proteomes" id="UP000178448">
    <property type="component" value="Unassembled WGS sequence"/>
</dbReference>
<gene>
    <name evidence="6" type="ORF">A2Z33_06350</name>
</gene>
<protein>
    <recommendedName>
        <fullName evidence="5">EfeO-type cupredoxin-like domain-containing protein</fullName>
    </recommendedName>
</protein>
<dbReference type="SUPFAM" id="SSF49503">
    <property type="entry name" value="Cupredoxins"/>
    <property type="match status" value="1"/>
</dbReference>
<dbReference type="PANTHER" id="PTHR38439">
    <property type="entry name" value="AURACYANIN-B"/>
    <property type="match status" value="1"/>
</dbReference>
<dbReference type="PANTHER" id="PTHR38439:SF3">
    <property type="entry name" value="COPPER-RESISTANT CUPROPROTEIN COPI"/>
    <property type="match status" value="1"/>
</dbReference>
<proteinExistence type="predicted"/>
<keyword evidence="2" id="KW-0186">Copper</keyword>
<keyword evidence="1" id="KW-0479">Metal-binding</keyword>
<feature type="domain" description="EfeO-type cupredoxin-like" evidence="5">
    <location>
        <begin position="83"/>
        <end position="174"/>
    </location>
</feature>
<evidence type="ECO:0000259" key="5">
    <source>
        <dbReference type="Pfam" id="PF13473"/>
    </source>
</evidence>
<name>A0A1F5YYB9_9BACT</name>
<keyword evidence="4" id="KW-0472">Membrane</keyword>
<feature type="region of interest" description="Disordered" evidence="3">
    <location>
        <begin position="56"/>
        <end position="81"/>
    </location>
</feature>
<keyword evidence="4" id="KW-1133">Transmembrane helix</keyword>
<evidence type="ECO:0000256" key="3">
    <source>
        <dbReference type="SAM" id="MobiDB-lite"/>
    </source>
</evidence>
<evidence type="ECO:0000256" key="4">
    <source>
        <dbReference type="SAM" id="Phobius"/>
    </source>
</evidence>
<accession>A0A1F5YYB9</accession>
<dbReference type="InterPro" id="IPR050845">
    <property type="entry name" value="Cu-binding_ET"/>
</dbReference>
<organism evidence="6 7">
    <name type="scientific">Candidatus Gottesmanbacteria bacterium RBG_16_52_11</name>
    <dbReference type="NCBI Taxonomy" id="1798374"/>
    <lineage>
        <taxon>Bacteria</taxon>
        <taxon>Candidatus Gottesmaniibacteriota</taxon>
    </lineage>
</organism>
<dbReference type="EMBL" id="MFJD01000001">
    <property type="protein sequence ID" value="OGG04892.1"/>
    <property type="molecule type" value="Genomic_DNA"/>
</dbReference>
<reference evidence="6 7" key="1">
    <citation type="journal article" date="2016" name="Nat. Commun.">
        <title>Thousands of microbial genomes shed light on interconnected biogeochemical processes in an aquifer system.</title>
        <authorList>
            <person name="Anantharaman K."/>
            <person name="Brown C.T."/>
            <person name="Hug L.A."/>
            <person name="Sharon I."/>
            <person name="Castelle C.J."/>
            <person name="Probst A.J."/>
            <person name="Thomas B.C."/>
            <person name="Singh A."/>
            <person name="Wilkins M.J."/>
            <person name="Karaoz U."/>
            <person name="Brodie E.L."/>
            <person name="Williams K.H."/>
            <person name="Hubbard S.S."/>
            <person name="Banfield J.F."/>
        </authorList>
    </citation>
    <scope>NUCLEOTIDE SEQUENCE [LARGE SCALE GENOMIC DNA]</scope>
</reference>
<dbReference type="Pfam" id="PF13473">
    <property type="entry name" value="Cupredoxin_1"/>
    <property type="match status" value="1"/>
</dbReference>
<dbReference type="InterPro" id="IPR008972">
    <property type="entry name" value="Cupredoxin"/>
</dbReference>
<dbReference type="CDD" id="cd00920">
    <property type="entry name" value="Cupredoxin"/>
    <property type="match status" value="1"/>
</dbReference>
<evidence type="ECO:0000313" key="6">
    <source>
        <dbReference type="EMBL" id="OGG04892.1"/>
    </source>
</evidence>
<evidence type="ECO:0000313" key="7">
    <source>
        <dbReference type="Proteomes" id="UP000178448"/>
    </source>
</evidence>
<sequence>MDEIQTGSSGISMPAVVLGVVAVIALIGLGIMFTRGTSPAVNPQDDNAIMVREGEPSPAVTTTDGSDRSGAAVNPTGTDTMTEEQGVNVEVEAGSFYYKPNVIRAKIGVPVTIVLTAADAMHDFNIDELDVSIPVTKSGSSSTVTFTPDRTGEFEYYCSVGQHRQNGQVGKLIVGE</sequence>
<feature type="transmembrane region" description="Helical" evidence="4">
    <location>
        <begin position="12"/>
        <end position="33"/>
    </location>
</feature>
<comment type="caution">
    <text evidence="6">The sequence shown here is derived from an EMBL/GenBank/DDBJ whole genome shotgun (WGS) entry which is preliminary data.</text>
</comment>
<evidence type="ECO:0000256" key="2">
    <source>
        <dbReference type="ARBA" id="ARBA00023008"/>
    </source>
</evidence>
<dbReference type="InterPro" id="IPR028096">
    <property type="entry name" value="EfeO_Cupredoxin"/>
</dbReference>
<dbReference type="Gene3D" id="2.60.40.420">
    <property type="entry name" value="Cupredoxins - blue copper proteins"/>
    <property type="match status" value="1"/>
</dbReference>
<dbReference type="AlphaFoldDB" id="A0A1F5YYB9"/>
<dbReference type="GO" id="GO:0046872">
    <property type="term" value="F:metal ion binding"/>
    <property type="evidence" value="ECO:0007669"/>
    <property type="project" value="UniProtKB-KW"/>
</dbReference>
<dbReference type="STRING" id="1798374.A2Z33_06350"/>